<sequence>MDSTAVFKRSFIASIMLLIFFGFYVTQYSTLFVQSNGLNRYAESIAINIPTRGRNDSEIQPNTTISPHVGGVHIDLDVLVLTVDEMYDRLVLITAFSDNHYKEAMGYIGTAQKYMPGKRIIVYDLGLSNTKTKV</sequence>
<name>A0A2G8LFS1_STIJA</name>
<keyword evidence="3" id="KW-1185">Reference proteome</keyword>
<feature type="transmembrane region" description="Helical" evidence="1">
    <location>
        <begin position="6"/>
        <end position="25"/>
    </location>
</feature>
<dbReference type="AlphaFoldDB" id="A0A2G8LFS1"/>
<accession>A0A2G8LFS1</accession>
<dbReference type="Proteomes" id="UP000230750">
    <property type="component" value="Unassembled WGS sequence"/>
</dbReference>
<dbReference type="OrthoDB" id="10591380at2759"/>
<gene>
    <name evidence="2" type="ORF">BSL78_04037</name>
</gene>
<keyword evidence="1" id="KW-1133">Transmembrane helix</keyword>
<evidence type="ECO:0000256" key="1">
    <source>
        <dbReference type="SAM" id="Phobius"/>
    </source>
</evidence>
<keyword evidence="1" id="KW-0472">Membrane</keyword>
<protein>
    <submittedName>
        <fullName evidence="2">Uncharacterized protein</fullName>
    </submittedName>
</protein>
<keyword evidence="1" id="KW-0812">Transmembrane</keyword>
<reference evidence="2 3" key="1">
    <citation type="journal article" date="2017" name="PLoS Biol.">
        <title>The sea cucumber genome provides insights into morphological evolution and visceral regeneration.</title>
        <authorList>
            <person name="Zhang X."/>
            <person name="Sun L."/>
            <person name="Yuan J."/>
            <person name="Sun Y."/>
            <person name="Gao Y."/>
            <person name="Zhang L."/>
            <person name="Li S."/>
            <person name="Dai H."/>
            <person name="Hamel J.F."/>
            <person name="Liu C."/>
            <person name="Yu Y."/>
            <person name="Liu S."/>
            <person name="Lin W."/>
            <person name="Guo K."/>
            <person name="Jin S."/>
            <person name="Xu P."/>
            <person name="Storey K.B."/>
            <person name="Huan P."/>
            <person name="Zhang T."/>
            <person name="Zhou Y."/>
            <person name="Zhang J."/>
            <person name="Lin C."/>
            <person name="Li X."/>
            <person name="Xing L."/>
            <person name="Huo D."/>
            <person name="Sun M."/>
            <person name="Wang L."/>
            <person name="Mercier A."/>
            <person name="Li F."/>
            <person name="Yang H."/>
            <person name="Xiang J."/>
        </authorList>
    </citation>
    <scope>NUCLEOTIDE SEQUENCE [LARGE SCALE GENOMIC DNA]</scope>
    <source>
        <strain evidence="2">Shaxun</strain>
        <tissue evidence="2">Muscle</tissue>
    </source>
</reference>
<dbReference type="Pfam" id="PF07801">
    <property type="entry name" value="DUF1647"/>
    <property type="match status" value="1"/>
</dbReference>
<evidence type="ECO:0000313" key="2">
    <source>
        <dbReference type="EMBL" id="PIK59010.1"/>
    </source>
</evidence>
<proteinExistence type="predicted"/>
<evidence type="ECO:0000313" key="3">
    <source>
        <dbReference type="Proteomes" id="UP000230750"/>
    </source>
</evidence>
<dbReference type="EMBL" id="MRZV01000095">
    <property type="protein sequence ID" value="PIK59010.1"/>
    <property type="molecule type" value="Genomic_DNA"/>
</dbReference>
<organism evidence="2 3">
    <name type="scientific">Stichopus japonicus</name>
    <name type="common">Sea cucumber</name>
    <dbReference type="NCBI Taxonomy" id="307972"/>
    <lineage>
        <taxon>Eukaryota</taxon>
        <taxon>Metazoa</taxon>
        <taxon>Echinodermata</taxon>
        <taxon>Eleutherozoa</taxon>
        <taxon>Echinozoa</taxon>
        <taxon>Holothuroidea</taxon>
        <taxon>Aspidochirotacea</taxon>
        <taxon>Aspidochirotida</taxon>
        <taxon>Stichopodidae</taxon>
        <taxon>Apostichopus</taxon>
    </lineage>
</organism>
<comment type="caution">
    <text evidence="2">The sequence shown here is derived from an EMBL/GenBank/DDBJ whole genome shotgun (WGS) entry which is preliminary data.</text>
</comment>
<dbReference type="InterPro" id="IPR012444">
    <property type="entry name" value="DUF1647"/>
</dbReference>